<keyword evidence="3" id="KW-1185">Reference proteome</keyword>
<organism evidence="2 3">
    <name type="scientific">Chelydra serpentina</name>
    <name type="common">Snapping turtle</name>
    <name type="synonym">Testudo serpentina</name>
    <dbReference type="NCBI Taxonomy" id="8475"/>
    <lineage>
        <taxon>Eukaryota</taxon>
        <taxon>Metazoa</taxon>
        <taxon>Chordata</taxon>
        <taxon>Craniata</taxon>
        <taxon>Vertebrata</taxon>
        <taxon>Euteleostomi</taxon>
        <taxon>Archelosauria</taxon>
        <taxon>Testudinata</taxon>
        <taxon>Testudines</taxon>
        <taxon>Cryptodira</taxon>
        <taxon>Durocryptodira</taxon>
        <taxon>Americhelydia</taxon>
        <taxon>Chelydroidea</taxon>
        <taxon>Chelydridae</taxon>
        <taxon>Chelydra</taxon>
    </lineage>
</organism>
<dbReference type="InterPro" id="IPR002466">
    <property type="entry name" value="A_deamin"/>
</dbReference>
<evidence type="ECO:0000313" key="3">
    <source>
        <dbReference type="Proteomes" id="UP000694403"/>
    </source>
</evidence>
<reference evidence="2" key="1">
    <citation type="submission" date="2025-08" db="UniProtKB">
        <authorList>
            <consortium name="Ensembl"/>
        </authorList>
    </citation>
    <scope>IDENTIFICATION</scope>
</reference>
<dbReference type="GO" id="GO:0003725">
    <property type="term" value="F:double-stranded RNA binding"/>
    <property type="evidence" value="ECO:0007669"/>
    <property type="project" value="TreeGrafter"/>
</dbReference>
<dbReference type="Proteomes" id="UP000694403">
    <property type="component" value="Unplaced"/>
</dbReference>
<dbReference type="GO" id="GO:0003726">
    <property type="term" value="F:double-stranded RNA adenosine deaminase activity"/>
    <property type="evidence" value="ECO:0007669"/>
    <property type="project" value="TreeGrafter"/>
</dbReference>
<protein>
    <recommendedName>
        <fullName evidence="1">A to I editase domain-containing protein</fullName>
    </recommendedName>
</protein>
<evidence type="ECO:0000259" key="1">
    <source>
        <dbReference type="PROSITE" id="PS50141"/>
    </source>
</evidence>
<dbReference type="SMART" id="SM00552">
    <property type="entry name" value="ADEAMc"/>
    <property type="match status" value="1"/>
</dbReference>
<proteinExistence type="predicted"/>
<dbReference type="PANTHER" id="PTHR10910:SF107">
    <property type="entry name" value="DOUBLE-STRANDED RNA-SPECIFIC ADENOSINE DEAMINASE"/>
    <property type="match status" value="1"/>
</dbReference>
<dbReference type="GO" id="GO:0005730">
    <property type="term" value="C:nucleolus"/>
    <property type="evidence" value="ECO:0007669"/>
    <property type="project" value="TreeGrafter"/>
</dbReference>
<dbReference type="PANTHER" id="PTHR10910">
    <property type="entry name" value="EUKARYOTE SPECIFIC DSRNA BINDING PROTEIN"/>
    <property type="match status" value="1"/>
</dbReference>
<dbReference type="Pfam" id="PF02137">
    <property type="entry name" value="A_deamin"/>
    <property type="match status" value="1"/>
</dbReference>
<accession>A0A8C3XQE7</accession>
<dbReference type="Ensembl" id="ENSCSRT00000017175.1">
    <property type="protein sequence ID" value="ENSCSRP00000016440.1"/>
    <property type="gene ID" value="ENSCSRG00000012591.1"/>
</dbReference>
<dbReference type="GO" id="GO:0005737">
    <property type="term" value="C:cytoplasm"/>
    <property type="evidence" value="ECO:0007669"/>
    <property type="project" value="TreeGrafter"/>
</dbReference>
<dbReference type="AlphaFoldDB" id="A0A8C3XQE7"/>
<dbReference type="GO" id="GO:0006396">
    <property type="term" value="P:RNA processing"/>
    <property type="evidence" value="ECO:0007669"/>
    <property type="project" value="InterPro"/>
</dbReference>
<feature type="domain" description="A to I editase" evidence="1">
    <location>
        <begin position="1"/>
        <end position="189"/>
    </location>
</feature>
<dbReference type="GO" id="GO:0006382">
    <property type="term" value="P:adenosine to inosine editing"/>
    <property type="evidence" value="ECO:0007669"/>
    <property type="project" value="TreeGrafter"/>
</dbReference>
<evidence type="ECO:0000313" key="2">
    <source>
        <dbReference type="Ensembl" id="ENSCSRP00000016440.1"/>
    </source>
</evidence>
<dbReference type="PROSITE" id="PS50141">
    <property type="entry name" value="A_DEAMIN_EDITASE"/>
    <property type="match status" value="1"/>
</dbReference>
<reference evidence="2" key="2">
    <citation type="submission" date="2025-09" db="UniProtKB">
        <authorList>
            <consortium name="Ensembl"/>
        </authorList>
    </citation>
    <scope>IDENTIFICATION</scope>
</reference>
<dbReference type="GO" id="GO:0008251">
    <property type="term" value="F:tRNA-specific adenosine deaminase activity"/>
    <property type="evidence" value="ECO:0007669"/>
    <property type="project" value="TreeGrafter"/>
</dbReference>
<sequence>MSCSDKILRWNVLGLQGALLSHFMQPVYLSSVMLGYLYSQGHLTRAICCRMSRDGSTFEAGLQAPYHVKHPEVGRVSVYDSARQTGKTKESSVNWCLADESEVEVLDGTKGRVDGPKLEVSRVSKRSMFALFQQLCAKADRKDLQSLALYSDAKEAASAYQGAKRHFFSALEEMSYGSWIDKPQEEENFSLTEA</sequence>
<name>A0A8C3XQE7_CHESE</name>